<evidence type="ECO:0000313" key="4">
    <source>
        <dbReference type="Proteomes" id="UP000320593"/>
    </source>
</evidence>
<sequence length="375" mass="40569">MEDPRITEAAPASPAAHATTTGMVGGGFYNQNSAPQMAAIAAILPWIDQGVATMDLAASSGPVRLADFGCSEGRNSIEVMRHTLKAVRRHTAADVQTIHSDLPTNDFSALTQTLRRDGSSIYGDPKVFSSVVPGSMYDQLCPAGSLDMAFSFNAIGFLSRRPVDVLPGYILPNGPSAIRGHGAVHDEDRAAFAQQAEADVSAFLEARATELKPGGKLVLEVFGGGQNARTCDGIYDLLNDAVRFFVEAGEIPEEVYARYYQPVYFRTLDELVAPLQREATAASQAFSLDRADTYEIPVSFEEDLRANGDIAAYSKAYVRFFRAFTESPLKTALADLPGANDLTTRIFAKAEELLTGSPELYPFRYVAVAAMMTRR</sequence>
<dbReference type="InterPro" id="IPR042086">
    <property type="entry name" value="MeTrfase_capping"/>
</dbReference>
<reference evidence="3 4" key="1">
    <citation type="submission" date="2019-07" db="EMBL/GenBank/DDBJ databases">
        <title>Genomic Encyclopedia of Archaeal and Bacterial Type Strains, Phase II (KMG-II): from individual species to whole genera.</title>
        <authorList>
            <person name="Goeker M."/>
        </authorList>
    </citation>
    <scope>NUCLEOTIDE SEQUENCE [LARGE SCALE GENOMIC DNA]</scope>
    <source>
        <strain evidence="3 4">ATCC BAA-252</strain>
    </source>
</reference>
<dbReference type="GO" id="GO:0046872">
    <property type="term" value="F:metal ion binding"/>
    <property type="evidence" value="ECO:0007669"/>
    <property type="project" value="UniProtKB-KW"/>
</dbReference>
<keyword evidence="1" id="KW-0479">Metal-binding</keyword>
<dbReference type="OrthoDB" id="465670at2"/>
<dbReference type="InterPro" id="IPR005299">
    <property type="entry name" value="MeTrfase_7"/>
</dbReference>
<accession>A0A562TBT6</accession>
<name>A0A562TBT6_9HYPH</name>
<dbReference type="Gene3D" id="3.40.50.150">
    <property type="entry name" value="Vaccinia Virus protein VP39"/>
    <property type="match status" value="1"/>
</dbReference>
<keyword evidence="4" id="KW-1185">Reference proteome</keyword>
<keyword evidence="2" id="KW-0460">Magnesium</keyword>
<dbReference type="InterPro" id="IPR029063">
    <property type="entry name" value="SAM-dependent_MTases_sf"/>
</dbReference>
<evidence type="ECO:0000256" key="2">
    <source>
        <dbReference type="ARBA" id="ARBA00022842"/>
    </source>
</evidence>
<dbReference type="GO" id="GO:0008168">
    <property type="term" value="F:methyltransferase activity"/>
    <property type="evidence" value="ECO:0007669"/>
    <property type="project" value="UniProtKB-KW"/>
</dbReference>
<dbReference type="GO" id="GO:0032259">
    <property type="term" value="P:methylation"/>
    <property type="evidence" value="ECO:0007669"/>
    <property type="project" value="UniProtKB-KW"/>
</dbReference>
<evidence type="ECO:0000256" key="1">
    <source>
        <dbReference type="ARBA" id="ARBA00022723"/>
    </source>
</evidence>
<dbReference type="AlphaFoldDB" id="A0A562TBT6"/>
<dbReference type="PANTHER" id="PTHR31009">
    <property type="entry name" value="S-ADENOSYL-L-METHIONINE:CARBOXYL METHYLTRANSFERASE FAMILY PROTEIN"/>
    <property type="match status" value="1"/>
</dbReference>
<dbReference type="EMBL" id="VLLF01000002">
    <property type="protein sequence ID" value="TWI90360.1"/>
    <property type="molecule type" value="Genomic_DNA"/>
</dbReference>
<dbReference type="RefSeq" id="WP_145341468.1">
    <property type="nucleotide sequence ID" value="NZ_SMLY01000085.1"/>
</dbReference>
<evidence type="ECO:0000313" key="3">
    <source>
        <dbReference type="EMBL" id="TWI90360.1"/>
    </source>
</evidence>
<gene>
    <name evidence="3" type="ORF">JM93_01341</name>
</gene>
<comment type="caution">
    <text evidence="3">The sequence shown here is derived from an EMBL/GenBank/DDBJ whole genome shotgun (WGS) entry which is preliminary data.</text>
</comment>
<organism evidence="3 4">
    <name type="scientific">Roseibium hamelinense</name>
    <dbReference type="NCBI Taxonomy" id="150831"/>
    <lineage>
        <taxon>Bacteria</taxon>
        <taxon>Pseudomonadati</taxon>
        <taxon>Pseudomonadota</taxon>
        <taxon>Alphaproteobacteria</taxon>
        <taxon>Hyphomicrobiales</taxon>
        <taxon>Stappiaceae</taxon>
        <taxon>Roseibium</taxon>
    </lineage>
</organism>
<dbReference type="SUPFAM" id="SSF53335">
    <property type="entry name" value="S-adenosyl-L-methionine-dependent methyltransferases"/>
    <property type="match status" value="1"/>
</dbReference>
<dbReference type="Pfam" id="PF03492">
    <property type="entry name" value="Methyltransf_7"/>
    <property type="match status" value="1"/>
</dbReference>
<keyword evidence="3" id="KW-0489">Methyltransferase</keyword>
<proteinExistence type="predicted"/>
<protein>
    <submittedName>
        <fullName evidence="3">S-adenosylmethionine-dependent carboxyl methyltransferase</fullName>
    </submittedName>
</protein>
<dbReference type="Gene3D" id="1.10.1200.270">
    <property type="entry name" value="Methyltransferase, alpha-helical capping domain"/>
    <property type="match status" value="1"/>
</dbReference>
<keyword evidence="3" id="KW-0808">Transferase</keyword>
<dbReference type="Proteomes" id="UP000320593">
    <property type="component" value="Unassembled WGS sequence"/>
</dbReference>